<protein>
    <submittedName>
        <fullName evidence="1">Uncharacterized protein</fullName>
    </submittedName>
</protein>
<keyword evidence="1" id="KW-0614">Plasmid</keyword>
<evidence type="ECO:0000313" key="1">
    <source>
        <dbReference type="EMBL" id="BBW98995.1"/>
    </source>
</evidence>
<name>A0A679FWC5_9BACL</name>
<dbReference type="Proteomes" id="UP000501421">
    <property type="component" value="Plasmid pGspE55-1"/>
</dbReference>
<dbReference type="AlphaFoldDB" id="A0A679FWC5"/>
<sequence>MNLKTYFLWNRGLNEREEAWIIDPSEARKVLPTENCILFEDPLTEKQKEKIRHIFSEYEGNLLYLEEVEAKELLQKDEETKHLSFRMTEDYEDADIAFQKEIFSLEERGFLLTSLMNAVYLYEWWDGGNWQQVFLHPDDITKVVVDMDRYVNLDEWDGHNWNTGGLGLHENVHRVYSVSGSVETDAFLVWRYSQWQGDHDTAIVFLSWEELCAYLKRIGRDPDDYKALL</sequence>
<keyword evidence="2" id="KW-1185">Reference proteome</keyword>
<reference evidence="2" key="1">
    <citation type="journal article" date="2020" name="Microbiol. Resour. Announc.">
        <title>Complete Genome Sequence of Geobacillus sp. Strain E55-1, Isolated from Mine Geyser in Japan.</title>
        <authorList>
            <person name="Miyazaki K."/>
            <person name="Hase E."/>
            <person name="Tokito N."/>
        </authorList>
    </citation>
    <scope>NUCLEOTIDE SEQUENCE [LARGE SCALE GENOMIC DNA]</scope>
    <source>
        <strain evidence="2">E55-1</strain>
        <plasmid evidence="2">pGspE55-1</plasmid>
    </source>
</reference>
<accession>A0A679FWC5</accession>
<organism evidence="1 2">
    <name type="scientific">Geobacillus subterraneus</name>
    <dbReference type="NCBI Taxonomy" id="129338"/>
    <lineage>
        <taxon>Bacteria</taxon>
        <taxon>Bacillati</taxon>
        <taxon>Bacillota</taxon>
        <taxon>Bacilli</taxon>
        <taxon>Bacillales</taxon>
        <taxon>Anoxybacillaceae</taxon>
        <taxon>Geobacillus</taxon>
    </lineage>
</organism>
<proteinExistence type="predicted"/>
<dbReference type="EMBL" id="AP022558">
    <property type="protein sequence ID" value="BBW98995.1"/>
    <property type="molecule type" value="Genomic_DNA"/>
</dbReference>
<gene>
    <name evidence="1" type="ORF">GsuE55_38280</name>
</gene>
<evidence type="ECO:0000313" key="2">
    <source>
        <dbReference type="Proteomes" id="UP000501421"/>
    </source>
</evidence>
<geneLocation type="plasmid" evidence="1 2">
    <name>pGspE55-1</name>
</geneLocation>
<dbReference type="RefSeq" id="WP_172418962.1">
    <property type="nucleotide sequence ID" value="NZ_AP022558.1"/>
</dbReference>